<dbReference type="OrthoDB" id="1707599at2"/>
<dbReference type="EMBL" id="VULR01000009">
    <property type="protein sequence ID" value="MSS43597.1"/>
    <property type="molecule type" value="Genomic_DNA"/>
</dbReference>
<comment type="caution">
    <text evidence="2">The sequence shown here is derived from an EMBL/GenBank/DDBJ whole genome shotgun (WGS) entry which is preliminary data.</text>
</comment>
<accession>A0A844FHP6</accession>
<dbReference type="Proteomes" id="UP001108123">
    <property type="component" value="Unassembled WGS sequence"/>
</dbReference>
<evidence type="ECO:0000313" key="2">
    <source>
        <dbReference type="EMBL" id="MSS43597.1"/>
    </source>
</evidence>
<name>A0A844FHP6_9FIRM</name>
<proteinExistence type="predicted"/>
<evidence type="ECO:0000313" key="4">
    <source>
        <dbReference type="Proteomes" id="UP001108123"/>
    </source>
</evidence>
<keyword evidence="4" id="KW-1185">Reference proteome</keyword>
<dbReference type="AlphaFoldDB" id="A0A844FHP6"/>
<organism evidence="2 3">
    <name type="scientific">Anaerosalibacter bizertensis</name>
    <dbReference type="NCBI Taxonomy" id="932217"/>
    <lineage>
        <taxon>Bacteria</taxon>
        <taxon>Bacillati</taxon>
        <taxon>Bacillota</taxon>
        <taxon>Tissierellia</taxon>
        <taxon>Tissierellales</taxon>
        <taxon>Sporanaerobacteraceae</taxon>
        <taxon>Anaerosalibacter</taxon>
    </lineage>
</organism>
<dbReference type="Proteomes" id="UP000462760">
    <property type="component" value="Unassembled WGS sequence"/>
</dbReference>
<gene>
    <name evidence="2" type="ORF">FYJ27_07640</name>
    <name evidence="1" type="ORF">L0P62_06830</name>
</gene>
<evidence type="ECO:0000313" key="1">
    <source>
        <dbReference type="EMBL" id="MCG4565158.1"/>
    </source>
</evidence>
<sequence length="60" mass="7342">MECYNCGNCKENNPTYYCIAKDKVIINENYRPEEKKRNGWKKGNKEYEVHRRNTRKEIEI</sequence>
<dbReference type="RefSeq" id="WP_154484280.1">
    <property type="nucleotide sequence ID" value="NZ_JAHLOA010000009.1"/>
</dbReference>
<reference evidence="1" key="2">
    <citation type="submission" date="2022-01" db="EMBL/GenBank/DDBJ databases">
        <title>Collection of gut derived symbiotic bacterial strains cultured from healthy donors.</title>
        <authorList>
            <person name="Lin H."/>
            <person name="Kohout C."/>
            <person name="Waligurski E."/>
            <person name="Pamer E.G."/>
        </authorList>
    </citation>
    <scope>NUCLEOTIDE SEQUENCE</scope>
    <source>
        <strain evidence="1">MSK.14.39</strain>
    </source>
</reference>
<protein>
    <submittedName>
        <fullName evidence="2">Uncharacterized protein</fullName>
    </submittedName>
</protein>
<dbReference type="EMBL" id="JAKNID010000021">
    <property type="protein sequence ID" value="MCG4565158.1"/>
    <property type="molecule type" value="Genomic_DNA"/>
</dbReference>
<evidence type="ECO:0000313" key="3">
    <source>
        <dbReference type="Proteomes" id="UP000462760"/>
    </source>
</evidence>
<reference evidence="2 3" key="1">
    <citation type="submission" date="2019-08" db="EMBL/GenBank/DDBJ databases">
        <title>In-depth cultivation of the pig gut microbiome towards novel bacterial diversity and tailored functional studies.</title>
        <authorList>
            <person name="Wylensek D."/>
            <person name="Hitch T.C.A."/>
            <person name="Clavel T."/>
        </authorList>
    </citation>
    <scope>NUCLEOTIDE SEQUENCE [LARGE SCALE GENOMIC DNA]</scope>
    <source>
        <strain evidence="2 3">Med78-601-WT-4W-RMD-3</strain>
    </source>
</reference>